<evidence type="ECO:0000313" key="7">
    <source>
        <dbReference type="Proteomes" id="UP000824160"/>
    </source>
</evidence>
<feature type="transmembrane region" description="Helical" evidence="5">
    <location>
        <begin position="12"/>
        <end position="30"/>
    </location>
</feature>
<feature type="transmembrane region" description="Helical" evidence="5">
    <location>
        <begin position="210"/>
        <end position="231"/>
    </location>
</feature>
<name>A0A9D1H5C4_9FIRM</name>
<feature type="transmembrane region" description="Helical" evidence="5">
    <location>
        <begin position="443"/>
        <end position="464"/>
    </location>
</feature>
<sequence length="484" mass="54574">MSKSITLNSIYNFILKVFRLIVPVLVGPYIQRLFNPQLYGSFNDASTWVDLALVFGSFGIYTYAVREVSAVRDDREKVRRLYASLFTMGLVTNLAVAGLYTAVILFQANSAARSIYLVLGFKVVANVFMVEWLNEAGENYKFITIKTIIVRFSYLIGIFVLIKEPDDVLKYTMLVVVTDLVNNLISFVYVTRRLGMSFEGISWKEHFMPLVNILVISNVNLLYTSLDKMILGQVADKMQVTVYKTPQDITYMIGQLLASIVLVAVPRLAYYSGNGRMDEFMALVDKSYHSFMLIVFPACTGVACLAPEIMWIYGGGRYDASIPVLIAFAIRTMESAVYTICANQILYVLHQEKFLVRVLLGCGILNAVLDLLLVAVGGYTPLSAIVSTFVAEVILMAIIFWFIRVKLHIPFHFVSRQNVQYLLLSVVFIPITLGVRAMGLGYIWTSILSVPICCLFYFAALLLMKDETMLFLTNKLLSRFRRSA</sequence>
<keyword evidence="2 5" id="KW-0812">Transmembrane</keyword>
<reference evidence="6" key="1">
    <citation type="submission" date="2020-10" db="EMBL/GenBank/DDBJ databases">
        <authorList>
            <person name="Gilroy R."/>
        </authorList>
    </citation>
    <scope>NUCLEOTIDE SEQUENCE</scope>
    <source>
        <strain evidence="6">ChiBcec7-5410</strain>
    </source>
</reference>
<comment type="subcellular location">
    <subcellularLocation>
        <location evidence="1">Membrane</location>
        <topology evidence="1">Multi-pass membrane protein</topology>
    </subcellularLocation>
</comment>
<feature type="transmembrane region" description="Helical" evidence="5">
    <location>
        <begin position="251"/>
        <end position="270"/>
    </location>
</feature>
<feature type="transmembrane region" description="Helical" evidence="5">
    <location>
        <begin position="145"/>
        <end position="162"/>
    </location>
</feature>
<proteinExistence type="predicted"/>
<feature type="transmembrane region" description="Helical" evidence="5">
    <location>
        <begin position="320"/>
        <end position="342"/>
    </location>
</feature>
<feature type="transmembrane region" description="Helical" evidence="5">
    <location>
        <begin position="168"/>
        <end position="190"/>
    </location>
</feature>
<evidence type="ECO:0000313" key="6">
    <source>
        <dbReference type="EMBL" id="HIT93938.1"/>
    </source>
</evidence>
<evidence type="ECO:0000256" key="5">
    <source>
        <dbReference type="SAM" id="Phobius"/>
    </source>
</evidence>
<evidence type="ECO:0000256" key="2">
    <source>
        <dbReference type="ARBA" id="ARBA00022692"/>
    </source>
</evidence>
<keyword evidence="3 5" id="KW-1133">Transmembrane helix</keyword>
<dbReference type="GO" id="GO:0016020">
    <property type="term" value="C:membrane"/>
    <property type="evidence" value="ECO:0007669"/>
    <property type="project" value="UniProtKB-SubCell"/>
</dbReference>
<protein>
    <submittedName>
        <fullName evidence="6">Oligosaccharide flippase family protein</fullName>
    </submittedName>
</protein>
<dbReference type="Proteomes" id="UP000824160">
    <property type="component" value="Unassembled WGS sequence"/>
</dbReference>
<feature type="transmembrane region" description="Helical" evidence="5">
    <location>
        <begin position="45"/>
        <end position="64"/>
    </location>
</feature>
<comment type="caution">
    <text evidence="6">The sequence shown here is derived from an EMBL/GenBank/DDBJ whole genome shotgun (WGS) entry which is preliminary data.</text>
</comment>
<keyword evidence="4 5" id="KW-0472">Membrane</keyword>
<dbReference type="PANTHER" id="PTHR43424:SF1">
    <property type="entry name" value="LOCUS PUTATIVE PROTEIN 1-RELATED"/>
    <property type="match status" value="1"/>
</dbReference>
<accession>A0A9D1H5C4</accession>
<feature type="transmembrane region" description="Helical" evidence="5">
    <location>
        <begin position="114"/>
        <end position="133"/>
    </location>
</feature>
<reference evidence="6" key="2">
    <citation type="journal article" date="2021" name="PeerJ">
        <title>Extensive microbial diversity within the chicken gut microbiome revealed by metagenomics and culture.</title>
        <authorList>
            <person name="Gilroy R."/>
            <person name="Ravi A."/>
            <person name="Getino M."/>
            <person name="Pursley I."/>
            <person name="Horton D.L."/>
            <person name="Alikhan N.F."/>
            <person name="Baker D."/>
            <person name="Gharbi K."/>
            <person name="Hall N."/>
            <person name="Watson M."/>
            <person name="Adriaenssens E.M."/>
            <person name="Foster-Nyarko E."/>
            <person name="Jarju S."/>
            <person name="Secka A."/>
            <person name="Antonio M."/>
            <person name="Oren A."/>
            <person name="Chaudhuri R.R."/>
            <person name="La Ragione R."/>
            <person name="Hildebrand F."/>
            <person name="Pallen M.J."/>
        </authorList>
    </citation>
    <scope>NUCLEOTIDE SEQUENCE</scope>
    <source>
        <strain evidence="6">ChiBcec7-5410</strain>
    </source>
</reference>
<dbReference type="InterPro" id="IPR002797">
    <property type="entry name" value="Polysacc_synth"/>
</dbReference>
<organism evidence="6 7">
    <name type="scientific">Candidatus Faecivivens stercoripullorum</name>
    <dbReference type="NCBI Taxonomy" id="2840805"/>
    <lineage>
        <taxon>Bacteria</taxon>
        <taxon>Bacillati</taxon>
        <taxon>Bacillota</taxon>
        <taxon>Clostridia</taxon>
        <taxon>Eubacteriales</taxon>
        <taxon>Oscillospiraceae</taxon>
        <taxon>Oscillospiraceae incertae sedis</taxon>
        <taxon>Candidatus Faecivivens</taxon>
    </lineage>
</organism>
<feature type="transmembrane region" description="Helical" evidence="5">
    <location>
        <begin position="85"/>
        <end position="108"/>
    </location>
</feature>
<dbReference type="Pfam" id="PF01943">
    <property type="entry name" value="Polysacc_synt"/>
    <property type="match status" value="1"/>
</dbReference>
<gene>
    <name evidence="6" type="ORF">IAC43_02010</name>
</gene>
<dbReference type="AlphaFoldDB" id="A0A9D1H5C4"/>
<feature type="transmembrane region" description="Helical" evidence="5">
    <location>
        <begin position="419"/>
        <end position="437"/>
    </location>
</feature>
<dbReference type="EMBL" id="DVLW01000052">
    <property type="protein sequence ID" value="HIT93938.1"/>
    <property type="molecule type" value="Genomic_DNA"/>
</dbReference>
<dbReference type="InterPro" id="IPR052556">
    <property type="entry name" value="PolySynth_Transporter"/>
</dbReference>
<feature type="transmembrane region" description="Helical" evidence="5">
    <location>
        <begin position="354"/>
        <end position="376"/>
    </location>
</feature>
<evidence type="ECO:0000256" key="1">
    <source>
        <dbReference type="ARBA" id="ARBA00004141"/>
    </source>
</evidence>
<feature type="transmembrane region" description="Helical" evidence="5">
    <location>
        <begin position="382"/>
        <end position="403"/>
    </location>
</feature>
<evidence type="ECO:0000256" key="3">
    <source>
        <dbReference type="ARBA" id="ARBA00022989"/>
    </source>
</evidence>
<dbReference type="PANTHER" id="PTHR43424">
    <property type="entry name" value="LOCUS PUTATIVE PROTEIN 1-RELATED"/>
    <property type="match status" value="1"/>
</dbReference>
<evidence type="ECO:0000256" key="4">
    <source>
        <dbReference type="ARBA" id="ARBA00023136"/>
    </source>
</evidence>
<feature type="transmembrane region" description="Helical" evidence="5">
    <location>
        <begin position="291"/>
        <end position="314"/>
    </location>
</feature>